<name>A0A8S1WXJ7_9CILI</name>
<keyword evidence="2" id="KW-1185">Reference proteome</keyword>
<proteinExistence type="predicted"/>
<dbReference type="EMBL" id="CAJJDO010000107">
    <property type="protein sequence ID" value="CAD8194638.1"/>
    <property type="molecule type" value="Genomic_DNA"/>
</dbReference>
<dbReference type="AlphaFoldDB" id="A0A8S1WXJ7"/>
<evidence type="ECO:0000313" key="1">
    <source>
        <dbReference type="EMBL" id="CAD8194638.1"/>
    </source>
</evidence>
<organism evidence="1 2">
    <name type="scientific">Paramecium pentaurelia</name>
    <dbReference type="NCBI Taxonomy" id="43138"/>
    <lineage>
        <taxon>Eukaryota</taxon>
        <taxon>Sar</taxon>
        <taxon>Alveolata</taxon>
        <taxon>Ciliophora</taxon>
        <taxon>Intramacronucleata</taxon>
        <taxon>Oligohymenophorea</taxon>
        <taxon>Peniculida</taxon>
        <taxon>Parameciidae</taxon>
        <taxon>Paramecium</taxon>
    </lineage>
</organism>
<evidence type="ECO:0000313" key="2">
    <source>
        <dbReference type="Proteomes" id="UP000689195"/>
    </source>
</evidence>
<protein>
    <submittedName>
        <fullName evidence="1">Uncharacterized protein</fullName>
    </submittedName>
</protein>
<sequence length="192" mass="22436">MNSSLVFLSNESLHLYSQFKQTKDGEPIFIPPAKILQELKYLHKELPAFCYSWAWEARCVCAFEKAEFIEAIKELKQIGCQKRCEVYAKKPFLIGKRLFNVRLISYGASSPKKMFFGPNHLAHAFDKLMFDYVYIFLETPQKTAKKLQLLIQKAESTNNNRQIASFKESYKILLGKEYEEQNIEGEQNEEQD</sequence>
<accession>A0A8S1WXJ7</accession>
<reference evidence="1" key="1">
    <citation type="submission" date="2021-01" db="EMBL/GenBank/DDBJ databases">
        <authorList>
            <consortium name="Genoscope - CEA"/>
            <person name="William W."/>
        </authorList>
    </citation>
    <scope>NUCLEOTIDE SEQUENCE</scope>
</reference>
<gene>
    <name evidence="1" type="ORF">PPENT_87.1.T1070087</name>
</gene>
<comment type="caution">
    <text evidence="1">The sequence shown here is derived from an EMBL/GenBank/DDBJ whole genome shotgun (WGS) entry which is preliminary data.</text>
</comment>
<dbReference type="Proteomes" id="UP000689195">
    <property type="component" value="Unassembled WGS sequence"/>
</dbReference>
<dbReference type="OrthoDB" id="290824at2759"/>